<organism evidence="1 2">
    <name type="scientific">Trichoderma asperellum</name>
    <name type="common">Filamentous fungus</name>
    <dbReference type="NCBI Taxonomy" id="101201"/>
    <lineage>
        <taxon>Eukaryota</taxon>
        <taxon>Fungi</taxon>
        <taxon>Dikarya</taxon>
        <taxon>Ascomycota</taxon>
        <taxon>Pezizomycotina</taxon>
        <taxon>Sordariomycetes</taxon>
        <taxon>Hypocreomycetidae</taxon>
        <taxon>Hypocreales</taxon>
        <taxon>Hypocreaceae</taxon>
        <taxon>Trichoderma</taxon>
    </lineage>
</organism>
<sequence length="99" mass="10451">MRDDGPLCVLYLNQYEAYSERAAVAEGAQAANCAKGSRLTTSRICRGNVTFAAAQLIAALCLTARAEGCGLGRYAPSHDAFAAISRHFPDLTDGASRVL</sequence>
<evidence type="ECO:0000313" key="1">
    <source>
        <dbReference type="EMBL" id="GFP54505.1"/>
    </source>
</evidence>
<accession>A0A6V8QQ62</accession>
<reference evidence="1 2" key="1">
    <citation type="submission" date="2020-07" db="EMBL/GenBank/DDBJ databases">
        <title>Trichoderma asperellum IC-1 whole genome shotgun sequence.</title>
        <authorList>
            <person name="Kanamasa S."/>
            <person name="Takahashi H."/>
        </authorList>
    </citation>
    <scope>NUCLEOTIDE SEQUENCE [LARGE SCALE GENOMIC DNA]</scope>
    <source>
        <strain evidence="1 2">IC-1</strain>
    </source>
</reference>
<protein>
    <submittedName>
        <fullName evidence="1">Uncharacterized protein</fullName>
    </submittedName>
</protein>
<comment type="caution">
    <text evidence="1">The sequence shown here is derived from an EMBL/GenBank/DDBJ whole genome shotgun (WGS) entry which is preliminary data.</text>
</comment>
<dbReference type="EMBL" id="BLZH01000004">
    <property type="protein sequence ID" value="GFP54505.1"/>
    <property type="molecule type" value="Genomic_DNA"/>
</dbReference>
<dbReference type="AlphaFoldDB" id="A0A6V8QQ62"/>
<name>A0A6V8QQ62_TRIAP</name>
<evidence type="ECO:0000313" key="2">
    <source>
        <dbReference type="Proteomes" id="UP000517252"/>
    </source>
</evidence>
<proteinExistence type="predicted"/>
<gene>
    <name evidence="1" type="ORF">TASIC1_0004012900</name>
</gene>
<dbReference type="Proteomes" id="UP000517252">
    <property type="component" value="Unassembled WGS sequence"/>
</dbReference>